<evidence type="ECO:0000313" key="3">
    <source>
        <dbReference type="Proteomes" id="UP000030428"/>
    </source>
</evidence>
<name>A0A0A6P7B5_9GAMM</name>
<dbReference type="InterPro" id="IPR018676">
    <property type="entry name" value="DUF2149"/>
</dbReference>
<organism evidence="2 3">
    <name type="scientific">Candidatus Thiomargarita nelsonii</name>
    <dbReference type="NCBI Taxonomy" id="1003181"/>
    <lineage>
        <taxon>Bacteria</taxon>
        <taxon>Pseudomonadati</taxon>
        <taxon>Pseudomonadota</taxon>
        <taxon>Gammaproteobacteria</taxon>
        <taxon>Thiotrichales</taxon>
        <taxon>Thiotrichaceae</taxon>
        <taxon>Thiomargarita</taxon>
    </lineage>
</organism>
<evidence type="ECO:0000256" key="1">
    <source>
        <dbReference type="SAM" id="Phobius"/>
    </source>
</evidence>
<reference evidence="2 3" key="1">
    <citation type="journal article" date="2016" name="Front. Microbiol.">
        <title>Single-Cell (Meta-)Genomics of a Dimorphic Candidatus Thiomargarita nelsonii Reveals Genomic Plasticity.</title>
        <authorList>
            <person name="Flood B.E."/>
            <person name="Fliss P."/>
            <person name="Jones D.S."/>
            <person name="Dick G.J."/>
            <person name="Jain S."/>
            <person name="Kaster A.K."/>
            <person name="Winkel M."/>
            <person name="Mussmann M."/>
            <person name="Bailey J."/>
        </authorList>
    </citation>
    <scope>NUCLEOTIDE SEQUENCE [LARGE SCALE GENOMIC DNA]</scope>
    <source>
        <strain evidence="2">Hydrate Ridge</strain>
    </source>
</reference>
<gene>
    <name evidence="2" type="ORF">PN36_24765</name>
</gene>
<protein>
    <recommendedName>
        <fullName evidence="4">DUF2149 domain-containing protein</fullName>
    </recommendedName>
</protein>
<feature type="transmembrane region" description="Helical" evidence="1">
    <location>
        <begin position="14"/>
        <end position="36"/>
    </location>
</feature>
<dbReference type="Proteomes" id="UP000030428">
    <property type="component" value="Unassembled WGS sequence"/>
</dbReference>
<keyword evidence="1" id="KW-0472">Membrane</keyword>
<evidence type="ECO:0000313" key="2">
    <source>
        <dbReference type="EMBL" id="KHD06194.1"/>
    </source>
</evidence>
<keyword evidence="1" id="KW-1133">Transmembrane helix</keyword>
<sequence>MNLLEDEDESNNPILSVVNIVDVFLVIIAALLIAIANNPFSPYNTENVVVVKNPGEENMEIIVKKGQEIEKYQSTGEIGQGQGVRAGIAYKMADGSFVYVPENGH</sequence>
<evidence type="ECO:0008006" key="4">
    <source>
        <dbReference type="Google" id="ProtNLM"/>
    </source>
</evidence>
<comment type="caution">
    <text evidence="2">The sequence shown here is derived from an EMBL/GenBank/DDBJ whole genome shotgun (WGS) entry which is preliminary data.</text>
</comment>
<proteinExistence type="predicted"/>
<dbReference type="AlphaFoldDB" id="A0A0A6P7B5"/>
<keyword evidence="1" id="KW-0812">Transmembrane</keyword>
<accession>A0A0A6P7B5</accession>
<dbReference type="Pfam" id="PF09919">
    <property type="entry name" value="DUF2149"/>
    <property type="match status" value="1"/>
</dbReference>
<keyword evidence="3" id="KW-1185">Reference proteome</keyword>
<dbReference type="EMBL" id="JSZA02000131">
    <property type="protein sequence ID" value="KHD06194.1"/>
    <property type="molecule type" value="Genomic_DNA"/>
</dbReference>